<comment type="subunit">
    <text evidence="10">Heterodimer of KIF3A and KIF3B. Interacts with CIMAP3. Interacts with CLN3. Interacts with DCTN1. Interacts with FLCN. Interacts with AP3B1.</text>
</comment>
<keyword evidence="6 13" id="KW-0175">Coiled coil</keyword>
<comment type="function">
    <text evidence="9">Microtubule-based anterograde translocator for membranous organelles. Plus end-directed microtubule sliding activity in vitro. Plays a role in primary cilia formation. Plays a role in centriole cohesion and subdistal appendage organization and function. Regulates the formation of the subdistal appendage via recruitment of DCTN1 to the centriole. Also required for ciliary basal feet formation and microtubule anchoring to mother centriole.</text>
</comment>
<evidence type="ECO:0000256" key="9">
    <source>
        <dbReference type="ARBA" id="ARBA00058965"/>
    </source>
</evidence>
<dbReference type="PROSITE" id="PS50067">
    <property type="entry name" value="KINESIN_MOTOR_2"/>
    <property type="match status" value="1"/>
</dbReference>
<evidence type="ECO:0000256" key="13">
    <source>
        <dbReference type="SAM" id="Coils"/>
    </source>
</evidence>
<dbReference type="FunFam" id="3.40.850.10:FF:000028">
    <property type="entry name" value="Kinesin-like protein"/>
    <property type="match status" value="1"/>
</dbReference>
<evidence type="ECO:0000256" key="11">
    <source>
        <dbReference type="PROSITE-ProRule" id="PRU00283"/>
    </source>
</evidence>
<dbReference type="InterPro" id="IPR019821">
    <property type="entry name" value="Kinesin_motor_CS"/>
</dbReference>
<proteinExistence type="inferred from homology"/>
<keyword evidence="4 11" id="KW-0547">Nucleotide-binding</keyword>
<feature type="compositionally biased region" description="Basic residues" evidence="14">
    <location>
        <begin position="703"/>
        <end position="719"/>
    </location>
</feature>
<evidence type="ECO:0000313" key="17">
    <source>
        <dbReference type="RefSeq" id="XP_030650287.1"/>
    </source>
</evidence>
<dbReference type="SMART" id="SM00129">
    <property type="entry name" value="KISc"/>
    <property type="match status" value="1"/>
</dbReference>
<dbReference type="InterPro" id="IPR027417">
    <property type="entry name" value="P-loop_NTPase"/>
</dbReference>
<reference evidence="17" key="1">
    <citation type="submission" date="2025-08" db="UniProtKB">
        <authorList>
            <consortium name="RefSeq"/>
        </authorList>
    </citation>
    <scope>IDENTIFICATION</scope>
</reference>
<evidence type="ECO:0000256" key="4">
    <source>
        <dbReference type="ARBA" id="ARBA00022741"/>
    </source>
</evidence>
<evidence type="ECO:0000256" key="5">
    <source>
        <dbReference type="ARBA" id="ARBA00022840"/>
    </source>
</evidence>
<evidence type="ECO:0000256" key="1">
    <source>
        <dbReference type="ARBA" id="ARBA00004245"/>
    </source>
</evidence>
<dbReference type="Pfam" id="PF00225">
    <property type="entry name" value="Kinesin"/>
    <property type="match status" value="1"/>
</dbReference>
<feature type="region of interest" description="Disordered" evidence="14">
    <location>
        <begin position="695"/>
        <end position="731"/>
    </location>
</feature>
<dbReference type="InterPro" id="IPR001752">
    <property type="entry name" value="Kinesin_motor_dom"/>
</dbReference>
<keyword evidence="8" id="KW-0206">Cytoskeleton</keyword>
<dbReference type="GeneID" id="115830286"/>
<dbReference type="PROSITE" id="PS00411">
    <property type="entry name" value="KINESIN_MOTOR_1"/>
    <property type="match status" value="1"/>
</dbReference>
<evidence type="ECO:0000256" key="10">
    <source>
        <dbReference type="ARBA" id="ARBA00065526"/>
    </source>
</evidence>
<feature type="region of interest" description="Disordered" evidence="14">
    <location>
        <begin position="377"/>
        <end position="449"/>
    </location>
</feature>
<dbReference type="GO" id="GO:0016939">
    <property type="term" value="C:kinesin II complex"/>
    <property type="evidence" value="ECO:0007669"/>
    <property type="project" value="UniProtKB-ARBA"/>
</dbReference>
<keyword evidence="2" id="KW-0963">Cytoplasm</keyword>
<sequence length="731" mass="83328">MPSNKIDKSERAEVSDNVKVVVRCRPLNQKEKMMGYKQSVTVDEIRGTITVNKLESPSEPPKTFTFDTVFGPDSKQLDVYNLTARPIIDSVLEGYNGTIFAYGQTGTGKTFTMEGVRAVPELRGIIPNSFAHIFGHIAKAEGDTRFLVRVSYLEIYNEEVRDLLGKDQMQRLEVKERPDVGVYIKDLSGYVVNNADDMDRIMTLGHKNRSVGATNMNEHSSRSHAIFTITIECSEKGIDGNQHVRMGKLHLVDLAGSERQGKTGATGQRLKEATKINLSLSTLGNVISALVDGKSTHVPYRNSKLTRLLQDSLGGNSKTMMCANIGPADYNYDETISTLRYANRAKNIKNKARINEDPKDALLRQFQKEIEELKKKLAEGEEISASEGSESDEMDEGEDEGQDGGERRRKRRGTGSASSSSESDCYIAQRSDDKSQTNQRGKKKVSPDKMVEMQAKIEEERKALEAKLDMEEEERNKARAELEKREKDLLKAQQEHQLLLEKLSALEKKVIVGGVDLLAKAEEQERLLEESNNELEERRKRAEQLRRELEEKEQERLDIEEKYTSLQEEAQGKTKKLKKVWTMLMAAKSEMADLQQEHNREIEGLLENIRQLSRELKLQMLIIDNFIPQEYQDMIENYVHWNEDIGEWQLKCVAYTGNNMRKQALVPDKKEKDPFEVDLSHVYLAYTEESMRQSLMRMDRPRISKSGKSRPKTGRRKRSAKPEAVIESLLQ</sequence>
<feature type="domain" description="Kinesin motor" evidence="15">
    <location>
        <begin position="17"/>
        <end position="348"/>
    </location>
</feature>
<dbReference type="GO" id="GO:0005929">
    <property type="term" value="C:cilium"/>
    <property type="evidence" value="ECO:0007669"/>
    <property type="project" value="UniProtKB-ARBA"/>
</dbReference>
<dbReference type="GO" id="GO:0010970">
    <property type="term" value="P:transport along microtubule"/>
    <property type="evidence" value="ECO:0007669"/>
    <property type="project" value="UniProtKB-ARBA"/>
</dbReference>
<dbReference type="AlphaFoldDB" id="A0A6J2X1L8"/>
<dbReference type="CTD" id="11127"/>
<dbReference type="SUPFAM" id="SSF52540">
    <property type="entry name" value="P-loop containing nucleoside triphosphate hydrolases"/>
    <property type="match status" value="1"/>
</dbReference>
<dbReference type="InterPro" id="IPR036961">
    <property type="entry name" value="Kinesin_motor_dom_sf"/>
</dbReference>
<dbReference type="PANTHER" id="PTHR47968">
    <property type="entry name" value="CENTROMERE PROTEIN E"/>
    <property type="match status" value="1"/>
</dbReference>
<protein>
    <recommendedName>
        <fullName evidence="12">Kinesin-like protein</fullName>
    </recommendedName>
</protein>
<dbReference type="GO" id="GO:0048731">
    <property type="term" value="P:system development"/>
    <property type="evidence" value="ECO:0007669"/>
    <property type="project" value="UniProtKB-ARBA"/>
</dbReference>
<comment type="similarity">
    <text evidence="11 12">Belongs to the TRAFAC class myosin-kinesin ATPase superfamily. Kinesin family.</text>
</comment>
<dbReference type="Proteomes" id="UP000504632">
    <property type="component" value="Chromosome 2"/>
</dbReference>
<evidence type="ECO:0000256" key="6">
    <source>
        <dbReference type="ARBA" id="ARBA00023054"/>
    </source>
</evidence>
<evidence type="ECO:0000256" key="7">
    <source>
        <dbReference type="ARBA" id="ARBA00023175"/>
    </source>
</evidence>
<dbReference type="GO" id="GO:0008017">
    <property type="term" value="F:microtubule binding"/>
    <property type="evidence" value="ECO:0007669"/>
    <property type="project" value="InterPro"/>
</dbReference>
<dbReference type="GO" id="GO:0005524">
    <property type="term" value="F:ATP binding"/>
    <property type="evidence" value="ECO:0007669"/>
    <property type="project" value="UniProtKB-UniRule"/>
</dbReference>
<name>A0A6J2X1L8_CHACN</name>
<comment type="subcellular location">
    <subcellularLocation>
        <location evidence="1">Cytoplasm</location>
        <location evidence="1">Cytoskeleton</location>
    </subcellularLocation>
</comment>
<keyword evidence="3 12" id="KW-0493">Microtubule</keyword>
<evidence type="ECO:0000256" key="2">
    <source>
        <dbReference type="ARBA" id="ARBA00022490"/>
    </source>
</evidence>
<feature type="binding site" evidence="11">
    <location>
        <begin position="103"/>
        <end position="110"/>
    </location>
    <ligand>
        <name>ATP</name>
        <dbReference type="ChEBI" id="CHEBI:30616"/>
    </ligand>
</feature>
<dbReference type="GO" id="GO:0005814">
    <property type="term" value="C:centriole"/>
    <property type="evidence" value="ECO:0007669"/>
    <property type="project" value="UniProtKB-ARBA"/>
</dbReference>
<accession>A0A6J2X1L8</accession>
<dbReference type="GO" id="GO:0005874">
    <property type="term" value="C:microtubule"/>
    <property type="evidence" value="ECO:0007669"/>
    <property type="project" value="UniProtKB-KW"/>
</dbReference>
<evidence type="ECO:0000259" key="15">
    <source>
        <dbReference type="PROSITE" id="PS50067"/>
    </source>
</evidence>
<feature type="compositionally biased region" description="Acidic residues" evidence="14">
    <location>
        <begin position="380"/>
        <end position="403"/>
    </location>
</feature>
<dbReference type="Gene3D" id="3.40.850.10">
    <property type="entry name" value="Kinesin motor domain"/>
    <property type="match status" value="1"/>
</dbReference>
<dbReference type="GO" id="GO:0044877">
    <property type="term" value="F:protein-containing complex binding"/>
    <property type="evidence" value="ECO:0007669"/>
    <property type="project" value="UniProtKB-ARBA"/>
</dbReference>
<dbReference type="PRINTS" id="PR00380">
    <property type="entry name" value="KINESINHEAVY"/>
</dbReference>
<dbReference type="InterPro" id="IPR027640">
    <property type="entry name" value="Kinesin-like_fam"/>
</dbReference>
<feature type="coiled-coil region" evidence="13">
    <location>
        <begin position="450"/>
        <end position="569"/>
    </location>
</feature>
<gene>
    <name evidence="17" type="primary">kif3a</name>
</gene>
<dbReference type="InParanoid" id="A0A6J2X1L8"/>
<organism evidence="16 17">
    <name type="scientific">Chanos chanos</name>
    <name type="common">Milkfish</name>
    <name type="synonym">Mugil chanos</name>
    <dbReference type="NCBI Taxonomy" id="29144"/>
    <lineage>
        <taxon>Eukaryota</taxon>
        <taxon>Metazoa</taxon>
        <taxon>Chordata</taxon>
        <taxon>Craniata</taxon>
        <taxon>Vertebrata</taxon>
        <taxon>Euteleostomi</taxon>
        <taxon>Actinopterygii</taxon>
        <taxon>Neopterygii</taxon>
        <taxon>Teleostei</taxon>
        <taxon>Ostariophysi</taxon>
        <taxon>Gonorynchiformes</taxon>
        <taxon>Chanidae</taxon>
        <taxon>Chanos</taxon>
    </lineage>
</organism>
<feature type="compositionally biased region" description="Low complexity" evidence="14">
    <location>
        <begin position="414"/>
        <end position="424"/>
    </location>
</feature>
<keyword evidence="5 11" id="KW-0067">ATP-binding</keyword>
<keyword evidence="16" id="KW-1185">Reference proteome</keyword>
<evidence type="ECO:0000313" key="16">
    <source>
        <dbReference type="Proteomes" id="UP000504632"/>
    </source>
</evidence>
<dbReference type="GO" id="GO:0000278">
    <property type="term" value="P:mitotic cell cycle"/>
    <property type="evidence" value="ECO:0007669"/>
    <property type="project" value="TreeGrafter"/>
</dbReference>
<dbReference type="OrthoDB" id="3176171at2759"/>
<dbReference type="GO" id="GO:0003777">
    <property type="term" value="F:microtubule motor activity"/>
    <property type="evidence" value="ECO:0007669"/>
    <property type="project" value="InterPro"/>
</dbReference>
<dbReference type="CDD" id="cd01371">
    <property type="entry name" value="KISc_KIF3"/>
    <property type="match status" value="1"/>
</dbReference>
<evidence type="ECO:0000256" key="12">
    <source>
        <dbReference type="RuleBase" id="RU000394"/>
    </source>
</evidence>
<keyword evidence="7 11" id="KW-0505">Motor protein</keyword>
<evidence type="ECO:0000256" key="8">
    <source>
        <dbReference type="ARBA" id="ARBA00023212"/>
    </source>
</evidence>
<dbReference type="GO" id="GO:0005829">
    <property type="term" value="C:cytosol"/>
    <property type="evidence" value="ECO:0007669"/>
    <property type="project" value="UniProtKB-ARBA"/>
</dbReference>
<dbReference type="PANTHER" id="PTHR47968:SF63">
    <property type="entry name" value="KINESIN-LIKE PROTEIN"/>
    <property type="match status" value="1"/>
</dbReference>
<evidence type="ECO:0000256" key="14">
    <source>
        <dbReference type="SAM" id="MobiDB-lite"/>
    </source>
</evidence>
<dbReference type="RefSeq" id="XP_030650287.1">
    <property type="nucleotide sequence ID" value="XM_030794427.1"/>
</dbReference>
<evidence type="ECO:0000256" key="3">
    <source>
        <dbReference type="ARBA" id="ARBA00022701"/>
    </source>
</evidence>